<sequence length="381" mass="39822">MPDPRPGPRANAAEAAGPRPGAGETAAPGTDAARAEAGPARILEAAQRLAQGRLVAFPTETVYGLGADAENPEAVARIYAAKRRPADHPVIVHLAPDTDPGYWAASIPPEARRLMAAFWPGPLTLILPRAARIPGTVSGGQDSIGLRCPSHPVAQRLLHAFAVLKPHGCGGVAAPSANQFGQVSPTRADHVRGEFPDLDEQALMILEGGPSEVGIESTILDLSRLDRGVGPVLLRPGHVTAAQIAEVLGVAPALPDAAAPRVSGSLKAHYAPRTPLALMDRAALLDWLRGGLGGARLAAVVFEDGGELPQWPGVDWVAVPADPRGYARDLYALLRRLDVRGYDGIVLERPPAEPAWQAVNDRIGRAAATFQGLGIRRPGSA</sequence>
<dbReference type="PANTHER" id="PTHR17490:SF16">
    <property type="entry name" value="THREONYLCARBAMOYL-AMP SYNTHASE"/>
    <property type="match status" value="1"/>
</dbReference>
<evidence type="ECO:0000256" key="8">
    <source>
        <dbReference type="ARBA" id="ARBA00022695"/>
    </source>
</evidence>
<dbReference type="InterPro" id="IPR038385">
    <property type="entry name" value="Sua5/YwlC_C"/>
</dbReference>
<evidence type="ECO:0000256" key="1">
    <source>
        <dbReference type="ARBA" id="ARBA00004496"/>
    </source>
</evidence>
<evidence type="ECO:0000256" key="3">
    <source>
        <dbReference type="ARBA" id="ARBA00012584"/>
    </source>
</evidence>
<proteinExistence type="inferred from homology"/>
<dbReference type="Proteomes" id="UP000541136">
    <property type="component" value="Unassembled WGS sequence"/>
</dbReference>
<keyword evidence="7 13" id="KW-0819">tRNA processing</keyword>
<evidence type="ECO:0000256" key="13">
    <source>
        <dbReference type="PIRNR" id="PIRNR004930"/>
    </source>
</evidence>
<evidence type="ECO:0000259" key="16">
    <source>
        <dbReference type="PROSITE" id="PS51163"/>
    </source>
</evidence>
<feature type="region of interest" description="Disordered" evidence="15">
    <location>
        <begin position="1"/>
        <end position="37"/>
    </location>
</feature>
<dbReference type="InterPro" id="IPR050156">
    <property type="entry name" value="TC-AMP_synthase_SUA5"/>
</dbReference>
<dbReference type="GO" id="GO:0006450">
    <property type="term" value="P:regulation of translational fidelity"/>
    <property type="evidence" value="ECO:0007669"/>
    <property type="project" value="TreeGrafter"/>
</dbReference>
<gene>
    <name evidence="17" type="ORF">HNR28_001298</name>
</gene>
<dbReference type="Pfam" id="PF01300">
    <property type="entry name" value="Sua5_yciO_yrdC"/>
    <property type="match status" value="1"/>
</dbReference>
<keyword evidence="9 13" id="KW-0547">Nucleotide-binding</keyword>
<comment type="caution">
    <text evidence="17">The sequence shown here is derived from an EMBL/GenBank/DDBJ whole genome shotgun (WGS) entry which is preliminary data.</text>
</comment>
<keyword evidence="8 13" id="KW-0548">Nucleotidyltransferase</keyword>
<name>A0A7W9TMS9_CASDE</name>
<comment type="similarity">
    <text evidence="2 13">Belongs to the SUA5 family.</text>
</comment>
<comment type="function">
    <text evidence="13">Required for the formation of a threonylcarbamoyl group on adenosine at position 37 (t(6)A37) in tRNAs that read codons beginning with adenine.</text>
</comment>
<dbReference type="Gene3D" id="3.90.870.10">
    <property type="entry name" value="DHBP synthase"/>
    <property type="match status" value="1"/>
</dbReference>
<evidence type="ECO:0000256" key="2">
    <source>
        <dbReference type="ARBA" id="ARBA00007663"/>
    </source>
</evidence>
<dbReference type="PROSITE" id="PS51163">
    <property type="entry name" value="YRDC"/>
    <property type="match status" value="1"/>
</dbReference>
<evidence type="ECO:0000256" key="6">
    <source>
        <dbReference type="ARBA" id="ARBA00022679"/>
    </source>
</evidence>
<evidence type="ECO:0000313" key="17">
    <source>
        <dbReference type="EMBL" id="MBB6083261.1"/>
    </source>
</evidence>
<evidence type="ECO:0000256" key="7">
    <source>
        <dbReference type="ARBA" id="ARBA00022694"/>
    </source>
</evidence>
<evidence type="ECO:0000256" key="4">
    <source>
        <dbReference type="ARBA" id="ARBA00015492"/>
    </source>
</evidence>
<dbReference type="GO" id="GO:0005737">
    <property type="term" value="C:cytoplasm"/>
    <property type="evidence" value="ECO:0007669"/>
    <property type="project" value="UniProtKB-SubCell"/>
</dbReference>
<dbReference type="Pfam" id="PF03481">
    <property type="entry name" value="Sua5_C"/>
    <property type="match status" value="1"/>
</dbReference>
<dbReference type="AlphaFoldDB" id="A0A7W9TMS9"/>
<dbReference type="PANTHER" id="PTHR17490">
    <property type="entry name" value="SUA5"/>
    <property type="match status" value="1"/>
</dbReference>
<organism evidence="17 18">
    <name type="scientific">Castellaniella defragrans</name>
    <name type="common">Alcaligenes defragrans</name>
    <dbReference type="NCBI Taxonomy" id="75697"/>
    <lineage>
        <taxon>Bacteria</taxon>
        <taxon>Pseudomonadati</taxon>
        <taxon>Pseudomonadota</taxon>
        <taxon>Betaproteobacteria</taxon>
        <taxon>Burkholderiales</taxon>
        <taxon>Alcaligenaceae</taxon>
        <taxon>Castellaniella</taxon>
    </lineage>
</organism>
<feature type="binding site" evidence="14">
    <location>
        <position position="176"/>
    </location>
    <ligand>
        <name>ATP</name>
        <dbReference type="ChEBI" id="CHEBI:30616"/>
    </ligand>
</feature>
<evidence type="ECO:0000256" key="11">
    <source>
        <dbReference type="ARBA" id="ARBA00029774"/>
    </source>
</evidence>
<dbReference type="GO" id="GO:0061710">
    <property type="term" value="F:L-threonylcarbamoyladenylate synthase"/>
    <property type="evidence" value="ECO:0007669"/>
    <property type="project" value="UniProtKB-EC"/>
</dbReference>
<feature type="binding site" evidence="14">
    <location>
        <position position="61"/>
    </location>
    <ligand>
        <name>L-threonine</name>
        <dbReference type="ChEBI" id="CHEBI:57926"/>
    </ligand>
</feature>
<dbReference type="EMBL" id="JACHIB010000006">
    <property type="protein sequence ID" value="MBB6083261.1"/>
    <property type="molecule type" value="Genomic_DNA"/>
</dbReference>
<evidence type="ECO:0000256" key="5">
    <source>
        <dbReference type="ARBA" id="ARBA00022490"/>
    </source>
</evidence>
<keyword evidence="10 13" id="KW-0067">ATP-binding</keyword>
<dbReference type="EC" id="2.7.7.87" evidence="3 13"/>
<comment type="subcellular location">
    <subcellularLocation>
        <location evidence="1 13">Cytoplasm</location>
    </subcellularLocation>
</comment>
<dbReference type="NCBIfam" id="TIGR00057">
    <property type="entry name" value="L-threonylcarbamoyladenylate synthase"/>
    <property type="match status" value="1"/>
</dbReference>
<evidence type="ECO:0000313" key="18">
    <source>
        <dbReference type="Proteomes" id="UP000541136"/>
    </source>
</evidence>
<protein>
    <recommendedName>
        <fullName evidence="4 13">Threonylcarbamoyl-AMP synthase</fullName>
        <shortName evidence="13">TC-AMP synthase</shortName>
        <ecNumber evidence="3 13">2.7.7.87</ecNumber>
    </recommendedName>
    <alternativeName>
        <fullName evidence="11 13">L-threonylcarbamoyladenylate synthase</fullName>
    </alternativeName>
</protein>
<dbReference type="InterPro" id="IPR005145">
    <property type="entry name" value="Sua5_C"/>
</dbReference>
<dbReference type="GO" id="GO:0005524">
    <property type="term" value="F:ATP binding"/>
    <property type="evidence" value="ECO:0007669"/>
    <property type="project" value="UniProtKB-UniRule"/>
</dbReference>
<dbReference type="PIRSF" id="PIRSF004930">
    <property type="entry name" value="Tln_factor_SUA5"/>
    <property type="match status" value="1"/>
</dbReference>
<feature type="binding site" evidence="14">
    <location>
        <position position="270"/>
    </location>
    <ligand>
        <name>ATP</name>
        <dbReference type="ChEBI" id="CHEBI:30616"/>
    </ligand>
</feature>
<dbReference type="InterPro" id="IPR017945">
    <property type="entry name" value="DHBP_synth_RibB-like_a/b_dom"/>
</dbReference>
<dbReference type="InterPro" id="IPR006070">
    <property type="entry name" value="Sua5-like_dom"/>
</dbReference>
<evidence type="ECO:0000256" key="9">
    <source>
        <dbReference type="ARBA" id="ARBA00022741"/>
    </source>
</evidence>
<feature type="binding site" evidence="14">
    <location>
        <position position="93"/>
    </location>
    <ligand>
        <name>L-threonine</name>
        <dbReference type="ChEBI" id="CHEBI:57926"/>
    </ligand>
</feature>
<dbReference type="GO" id="GO:0003725">
    <property type="term" value="F:double-stranded RNA binding"/>
    <property type="evidence" value="ECO:0007669"/>
    <property type="project" value="UniProtKB-UniRule"/>
</dbReference>
<accession>A0A7W9TMS9</accession>
<dbReference type="InterPro" id="IPR010923">
    <property type="entry name" value="T(6)A37_SUA5"/>
</dbReference>
<dbReference type="SUPFAM" id="SSF55821">
    <property type="entry name" value="YrdC/RibB"/>
    <property type="match status" value="1"/>
</dbReference>
<feature type="binding site" evidence="14">
    <location>
        <position position="184"/>
    </location>
    <ligand>
        <name>ATP</name>
        <dbReference type="ChEBI" id="CHEBI:30616"/>
    </ligand>
</feature>
<feature type="binding site" evidence="14">
    <location>
        <position position="147"/>
    </location>
    <ligand>
        <name>L-threonine</name>
        <dbReference type="ChEBI" id="CHEBI:57926"/>
    </ligand>
</feature>
<dbReference type="Gene3D" id="3.40.50.11030">
    <property type="entry name" value="Threonylcarbamoyl-AMP synthase, C-terminal domain"/>
    <property type="match status" value="1"/>
</dbReference>
<keyword evidence="6 13" id="KW-0808">Transferase</keyword>
<comment type="catalytic activity">
    <reaction evidence="12 13">
        <text>L-threonine + hydrogencarbonate + ATP = L-threonylcarbamoyladenylate + diphosphate + H2O</text>
        <dbReference type="Rhea" id="RHEA:36407"/>
        <dbReference type="ChEBI" id="CHEBI:15377"/>
        <dbReference type="ChEBI" id="CHEBI:17544"/>
        <dbReference type="ChEBI" id="CHEBI:30616"/>
        <dbReference type="ChEBI" id="CHEBI:33019"/>
        <dbReference type="ChEBI" id="CHEBI:57926"/>
        <dbReference type="ChEBI" id="CHEBI:73682"/>
        <dbReference type="EC" id="2.7.7.87"/>
    </reaction>
</comment>
<keyword evidence="5 13" id="KW-0963">Cytoplasm</keyword>
<feature type="binding site" evidence="14">
    <location>
        <position position="174"/>
    </location>
    <ligand>
        <name>L-threonine</name>
        <dbReference type="ChEBI" id="CHEBI:57926"/>
    </ligand>
</feature>
<evidence type="ECO:0000256" key="10">
    <source>
        <dbReference type="ARBA" id="ARBA00022840"/>
    </source>
</evidence>
<dbReference type="RefSeq" id="WP_184142616.1">
    <property type="nucleotide sequence ID" value="NZ_JACHIB010000006.1"/>
</dbReference>
<feature type="binding site" evidence="14">
    <location>
        <position position="217"/>
    </location>
    <ligand>
        <name>L-threonine</name>
        <dbReference type="ChEBI" id="CHEBI:57926"/>
    </ligand>
</feature>
<dbReference type="GO" id="GO:0000049">
    <property type="term" value="F:tRNA binding"/>
    <property type="evidence" value="ECO:0007669"/>
    <property type="project" value="TreeGrafter"/>
</dbReference>
<feature type="binding site" evidence="14">
    <location>
        <position position="84"/>
    </location>
    <ligand>
        <name>ATP</name>
        <dbReference type="ChEBI" id="CHEBI:30616"/>
    </ligand>
</feature>
<evidence type="ECO:0000256" key="15">
    <source>
        <dbReference type="SAM" id="MobiDB-lite"/>
    </source>
</evidence>
<reference evidence="17 18" key="1">
    <citation type="submission" date="2020-08" db="EMBL/GenBank/DDBJ databases">
        <title>Genomic Encyclopedia of Type Strains, Phase IV (KMG-IV): sequencing the most valuable type-strain genomes for metagenomic binning, comparative biology and taxonomic classification.</title>
        <authorList>
            <person name="Goeker M."/>
        </authorList>
    </citation>
    <scope>NUCLEOTIDE SEQUENCE [LARGE SCALE GENOMIC DNA]</scope>
    <source>
        <strain evidence="17 18">DSM 12141</strain>
    </source>
</reference>
<feature type="domain" description="YrdC-like" evidence="16">
    <location>
        <begin position="39"/>
        <end position="239"/>
    </location>
</feature>
<feature type="binding site" evidence="14">
    <location>
        <position position="235"/>
    </location>
    <ligand>
        <name>ATP</name>
        <dbReference type="ChEBI" id="CHEBI:30616"/>
    </ligand>
</feature>
<dbReference type="GO" id="GO:0008033">
    <property type="term" value="P:tRNA processing"/>
    <property type="evidence" value="ECO:0007669"/>
    <property type="project" value="UniProtKB-KW"/>
</dbReference>
<feature type="compositionally biased region" description="Low complexity" evidence="15">
    <location>
        <begin position="8"/>
        <end position="32"/>
    </location>
</feature>
<evidence type="ECO:0000256" key="12">
    <source>
        <dbReference type="ARBA" id="ARBA00048366"/>
    </source>
</evidence>
<evidence type="ECO:0000256" key="14">
    <source>
        <dbReference type="PIRSR" id="PIRSR004930-1"/>
    </source>
</evidence>